<dbReference type="InterPro" id="IPR019546">
    <property type="entry name" value="TAT_signal_bac_arc"/>
</dbReference>
<dbReference type="EMBL" id="QFPP01000825">
    <property type="protein sequence ID" value="PZQ57797.1"/>
    <property type="molecule type" value="Genomic_DNA"/>
</dbReference>
<dbReference type="Proteomes" id="UP000249135">
    <property type="component" value="Unassembled WGS sequence"/>
</dbReference>
<protein>
    <submittedName>
        <fullName evidence="1">BMP family ABC transporter substrate-binding protein</fullName>
    </submittedName>
</protein>
<evidence type="ECO:0000313" key="2">
    <source>
        <dbReference type="Proteomes" id="UP000249135"/>
    </source>
</evidence>
<feature type="non-terminal residue" evidence="1">
    <location>
        <position position="56"/>
    </location>
</feature>
<dbReference type="NCBIfam" id="TIGR01409">
    <property type="entry name" value="TAT_signal_seq"/>
    <property type="match status" value="1"/>
</dbReference>
<dbReference type="InterPro" id="IPR006311">
    <property type="entry name" value="TAT_signal"/>
</dbReference>
<organism evidence="1 2">
    <name type="scientific">Variovorax paradoxus</name>
    <dbReference type="NCBI Taxonomy" id="34073"/>
    <lineage>
        <taxon>Bacteria</taxon>
        <taxon>Pseudomonadati</taxon>
        <taxon>Pseudomonadota</taxon>
        <taxon>Betaproteobacteria</taxon>
        <taxon>Burkholderiales</taxon>
        <taxon>Comamonadaceae</taxon>
        <taxon>Variovorax</taxon>
    </lineage>
</organism>
<evidence type="ECO:0000313" key="1">
    <source>
        <dbReference type="EMBL" id="PZQ57797.1"/>
    </source>
</evidence>
<dbReference type="AlphaFoldDB" id="A0A2W5QJ37"/>
<gene>
    <name evidence="1" type="ORF">DI563_31450</name>
</gene>
<accession>A0A2W5QJ37</accession>
<proteinExistence type="predicted"/>
<sequence length="56" mass="5945">MSQFNRRDSLKSLAALGAAGSLGLLSPLARAQKPLTVGVIYVGPRDDYGYNQAHAQ</sequence>
<dbReference type="PROSITE" id="PS51318">
    <property type="entry name" value="TAT"/>
    <property type="match status" value="1"/>
</dbReference>
<comment type="caution">
    <text evidence="1">The sequence shown here is derived from an EMBL/GenBank/DDBJ whole genome shotgun (WGS) entry which is preliminary data.</text>
</comment>
<name>A0A2W5QJ37_VARPD</name>
<reference evidence="1 2" key="1">
    <citation type="submission" date="2017-08" db="EMBL/GenBank/DDBJ databases">
        <title>Infants hospitalized years apart are colonized by the same room-sourced microbial strains.</title>
        <authorList>
            <person name="Brooks B."/>
            <person name="Olm M.R."/>
            <person name="Firek B.A."/>
            <person name="Baker R."/>
            <person name="Thomas B.C."/>
            <person name="Morowitz M.J."/>
            <person name="Banfield J.F."/>
        </authorList>
    </citation>
    <scope>NUCLEOTIDE SEQUENCE [LARGE SCALE GENOMIC DNA]</scope>
    <source>
        <strain evidence="1">S2_005_003_R2_41</strain>
    </source>
</reference>